<protein>
    <submittedName>
        <fullName evidence="2">Uncharacterized protein</fullName>
    </submittedName>
</protein>
<evidence type="ECO:0000313" key="2">
    <source>
        <dbReference type="EMBL" id="KAF0732964.1"/>
    </source>
</evidence>
<feature type="region of interest" description="Disordered" evidence="1">
    <location>
        <begin position="1"/>
        <end position="26"/>
    </location>
</feature>
<dbReference type="Proteomes" id="UP000481153">
    <property type="component" value="Unassembled WGS sequence"/>
</dbReference>
<sequence>MSLLAADYGSSSSSEDDEVVVKKTPPAVQKSSIELPPVDDIFSETKAPSFLVKAKKNDMETFDIDEETLTKLPPPPPDEVDLAPHTDGVNRSGVSSMYQFPGLNEEEKIPKRTKHLPQQRNKRKASGTTDKSSGKERVKQQRLKGQSGIGSDFRTWKSDTEMKMRQEFD</sequence>
<feature type="region of interest" description="Disordered" evidence="1">
    <location>
        <begin position="64"/>
        <end position="169"/>
    </location>
</feature>
<comment type="caution">
    <text evidence="2">The sequence shown here is derived from an EMBL/GenBank/DDBJ whole genome shotgun (WGS) entry which is preliminary data.</text>
</comment>
<keyword evidence="3" id="KW-1185">Reference proteome</keyword>
<evidence type="ECO:0000256" key="1">
    <source>
        <dbReference type="SAM" id="MobiDB-lite"/>
    </source>
</evidence>
<evidence type="ECO:0000313" key="3">
    <source>
        <dbReference type="Proteomes" id="UP000481153"/>
    </source>
</evidence>
<feature type="compositionally biased region" description="Basic and acidic residues" evidence="1">
    <location>
        <begin position="154"/>
        <end position="169"/>
    </location>
</feature>
<accession>A0A6G0WZM1</accession>
<reference evidence="2 3" key="1">
    <citation type="submission" date="2019-07" db="EMBL/GenBank/DDBJ databases">
        <title>Genomics analysis of Aphanomyces spp. identifies a new class of oomycete effector associated with host adaptation.</title>
        <authorList>
            <person name="Gaulin E."/>
        </authorList>
    </citation>
    <scope>NUCLEOTIDE SEQUENCE [LARGE SCALE GENOMIC DNA]</scope>
    <source>
        <strain evidence="2 3">ATCC 201684</strain>
    </source>
</reference>
<dbReference type="VEuPathDB" id="FungiDB:AeMF1_021715"/>
<name>A0A6G0WZM1_9STRA</name>
<gene>
    <name evidence="2" type="ORF">Ae201684_010071</name>
</gene>
<dbReference type="EMBL" id="VJMJ01000127">
    <property type="protein sequence ID" value="KAF0732964.1"/>
    <property type="molecule type" value="Genomic_DNA"/>
</dbReference>
<dbReference type="AlphaFoldDB" id="A0A6G0WZM1"/>
<feature type="compositionally biased region" description="Basic residues" evidence="1">
    <location>
        <begin position="111"/>
        <end position="125"/>
    </location>
</feature>
<organism evidence="2 3">
    <name type="scientific">Aphanomyces euteiches</name>
    <dbReference type="NCBI Taxonomy" id="100861"/>
    <lineage>
        <taxon>Eukaryota</taxon>
        <taxon>Sar</taxon>
        <taxon>Stramenopiles</taxon>
        <taxon>Oomycota</taxon>
        <taxon>Saprolegniomycetes</taxon>
        <taxon>Saprolegniales</taxon>
        <taxon>Verrucalvaceae</taxon>
        <taxon>Aphanomyces</taxon>
    </lineage>
</organism>
<proteinExistence type="predicted"/>